<accession>A0ACD4ZET4</accession>
<gene>
    <name evidence="1" type="ORF">OG835_06780</name>
</gene>
<name>A0ACD4ZET4_9ACTN</name>
<keyword evidence="2" id="KW-1185">Reference proteome</keyword>
<sequence length="473" mass="50131">MSVRTTTRRLRAFLRGFRSPRTLRGRLALVALITSALWVAVLTSAFNLALNGRLHAQADDVLRTRAEAVAATIEPRPDGRFVIHEPSEDQALDAGVWIYQGRHAIEKPPGVPAALQRRADRLAGQADTFAEVSDPSDTRLYALPVKDADGREQVGTVVTSVGLDPYRSTADSALTASVVLAVLLLGTVYLLTRLAVRRALRPVGQMSAQAALWSEEGTARRFGTEGRPAELASFAASLDELLDRLAAVLRHEQQQSAELSHELRTPLARITAETEWLVKRPRDAAEQRVSHEAIASAAATMRQICESLLSEARTRGSQVPGRCRPLDLARALAERTATDHPDSPPVLVHGAPATAGVSEAVAERILMPLLDNARRYAVRSVVIECAAVPGAVEVSVVDDGPGVPESFVPSLFEPGRRAAPGDGHDGAGLGLALARRLARAAGGDITLDTAGAGAGSTPGTGPGARFTVRLPAG</sequence>
<organism evidence="1 2">
    <name type="scientific">Streptomyces scopuliridis</name>
    <dbReference type="NCBI Taxonomy" id="452529"/>
    <lineage>
        <taxon>Bacteria</taxon>
        <taxon>Bacillati</taxon>
        <taxon>Actinomycetota</taxon>
        <taxon>Actinomycetes</taxon>
        <taxon>Kitasatosporales</taxon>
        <taxon>Streptomycetaceae</taxon>
        <taxon>Streptomyces</taxon>
    </lineage>
</organism>
<dbReference type="EMBL" id="CP109109">
    <property type="protein sequence ID" value="WSB96733.1"/>
    <property type="molecule type" value="Genomic_DNA"/>
</dbReference>
<protein>
    <submittedName>
        <fullName evidence="1">ATP-binding protein</fullName>
    </submittedName>
</protein>
<dbReference type="Proteomes" id="UP001348369">
    <property type="component" value="Chromosome"/>
</dbReference>
<proteinExistence type="predicted"/>
<evidence type="ECO:0000313" key="1">
    <source>
        <dbReference type="EMBL" id="WSB96733.1"/>
    </source>
</evidence>
<reference evidence="1" key="1">
    <citation type="submission" date="2022-10" db="EMBL/GenBank/DDBJ databases">
        <title>The complete genomes of actinobacterial strains from the NBC collection.</title>
        <authorList>
            <person name="Joergensen T.S."/>
            <person name="Alvarez Arevalo M."/>
            <person name="Sterndorff E.B."/>
            <person name="Faurdal D."/>
            <person name="Vuksanovic O."/>
            <person name="Mourched A.-S."/>
            <person name="Charusanti P."/>
            <person name="Shaw S."/>
            <person name="Blin K."/>
            <person name="Weber T."/>
        </authorList>
    </citation>
    <scope>NUCLEOTIDE SEQUENCE</scope>
    <source>
        <strain evidence="1">NBC 01771</strain>
    </source>
</reference>
<evidence type="ECO:0000313" key="2">
    <source>
        <dbReference type="Proteomes" id="UP001348369"/>
    </source>
</evidence>
<keyword evidence="1" id="KW-0547">Nucleotide-binding</keyword>
<keyword evidence="1" id="KW-0067">ATP-binding</keyword>